<dbReference type="GeneID" id="20195028"/>
<dbReference type="FunCoup" id="T1EEM6">
    <property type="interactions" value="1821"/>
</dbReference>
<evidence type="ECO:0000313" key="3">
    <source>
        <dbReference type="EMBL" id="ESO11508.1"/>
    </source>
</evidence>
<dbReference type="eggNOG" id="KOG3048">
    <property type="taxonomic scope" value="Eukaryota"/>
</dbReference>
<protein>
    <recommendedName>
        <fullName evidence="6">Prefoldin subunit 5</fullName>
    </recommendedName>
</protein>
<dbReference type="NCBIfam" id="TIGR00293">
    <property type="entry name" value="prefoldin subunit alpha"/>
    <property type="match status" value="1"/>
</dbReference>
<dbReference type="GO" id="GO:0051082">
    <property type="term" value="F:unfolded protein binding"/>
    <property type="evidence" value="ECO:0007669"/>
    <property type="project" value="InterPro"/>
</dbReference>
<dbReference type="OMA" id="QAKFKAC"/>
<dbReference type="OrthoDB" id="10267474at2759"/>
<dbReference type="InterPro" id="IPR011599">
    <property type="entry name" value="PFD_alpha_archaea"/>
</dbReference>
<dbReference type="InParanoid" id="T1EEM6"/>
<dbReference type="CDD" id="cd23157">
    <property type="entry name" value="Prefoldin_5"/>
    <property type="match status" value="1"/>
</dbReference>
<sequence>MATSGVTEIPLSELSLPQLTQLSQQLDKEVDVLQSSLTSLKIAQSKFASCKEVLNEIKAKNMNKELLVPLNSSIYVPGEISNTDYVMVDIGTGYFVDMKVNKAKDYYQRKVKYLEEQMGKLQSLYQEKHRFKEAIIDLLQSKVQAQMSQQKASMK</sequence>
<dbReference type="PANTHER" id="PTHR12674">
    <property type="entry name" value="PREFOLDIN SUBUNIT 5"/>
    <property type="match status" value="1"/>
</dbReference>
<evidence type="ECO:0008006" key="6">
    <source>
        <dbReference type="Google" id="ProtNLM"/>
    </source>
</evidence>
<dbReference type="InterPro" id="IPR009053">
    <property type="entry name" value="Prefoldin"/>
</dbReference>
<evidence type="ECO:0000256" key="1">
    <source>
        <dbReference type="ARBA" id="ARBA00010048"/>
    </source>
</evidence>
<dbReference type="GO" id="GO:0016272">
    <property type="term" value="C:prefoldin complex"/>
    <property type="evidence" value="ECO:0000318"/>
    <property type="project" value="GO_Central"/>
</dbReference>
<keyword evidence="5" id="KW-1185">Reference proteome</keyword>
<accession>T1EEM6</accession>
<comment type="similarity">
    <text evidence="1">Belongs to the prefoldin subunit alpha family.</text>
</comment>
<reference evidence="3 5" key="2">
    <citation type="journal article" date="2013" name="Nature">
        <title>Insights into bilaterian evolution from three spiralian genomes.</title>
        <authorList>
            <person name="Simakov O."/>
            <person name="Marletaz F."/>
            <person name="Cho S.J."/>
            <person name="Edsinger-Gonzales E."/>
            <person name="Havlak P."/>
            <person name="Hellsten U."/>
            <person name="Kuo D.H."/>
            <person name="Larsson T."/>
            <person name="Lv J."/>
            <person name="Arendt D."/>
            <person name="Savage R."/>
            <person name="Osoegawa K."/>
            <person name="de Jong P."/>
            <person name="Grimwood J."/>
            <person name="Chapman J.A."/>
            <person name="Shapiro H."/>
            <person name="Aerts A."/>
            <person name="Otillar R.P."/>
            <person name="Terry A.Y."/>
            <person name="Boore J.L."/>
            <person name="Grigoriev I.V."/>
            <person name="Lindberg D.R."/>
            <person name="Seaver E.C."/>
            <person name="Weisblat D.A."/>
            <person name="Putnam N.H."/>
            <person name="Rokhsar D.S."/>
        </authorList>
    </citation>
    <scope>NUCLEOTIDE SEQUENCE</scope>
</reference>
<gene>
    <name evidence="4" type="primary">20195028</name>
    <name evidence="3" type="ORF">HELRODRAFT_108802</name>
</gene>
<name>T1EEM6_HELRO</name>
<dbReference type="EMBL" id="KB095812">
    <property type="protein sequence ID" value="ESO11508.1"/>
    <property type="molecule type" value="Genomic_DNA"/>
</dbReference>
<dbReference type="STRING" id="6412.T1EEM6"/>
<dbReference type="GO" id="GO:1990113">
    <property type="term" value="P:RNA polymerase I assembly"/>
    <property type="evidence" value="ECO:0000318"/>
    <property type="project" value="GO_Central"/>
</dbReference>
<organism evidence="4 5">
    <name type="scientific">Helobdella robusta</name>
    <name type="common">Californian leech</name>
    <dbReference type="NCBI Taxonomy" id="6412"/>
    <lineage>
        <taxon>Eukaryota</taxon>
        <taxon>Metazoa</taxon>
        <taxon>Spiralia</taxon>
        <taxon>Lophotrochozoa</taxon>
        <taxon>Annelida</taxon>
        <taxon>Clitellata</taxon>
        <taxon>Hirudinea</taxon>
        <taxon>Rhynchobdellida</taxon>
        <taxon>Glossiphoniidae</taxon>
        <taxon>Helobdella</taxon>
    </lineage>
</organism>
<dbReference type="Pfam" id="PF02996">
    <property type="entry name" value="Prefoldin"/>
    <property type="match status" value="1"/>
</dbReference>
<dbReference type="KEGG" id="hro:HELRODRAFT_108802"/>
<evidence type="ECO:0000256" key="2">
    <source>
        <dbReference type="ARBA" id="ARBA00023186"/>
    </source>
</evidence>
<reference evidence="4" key="3">
    <citation type="submission" date="2015-06" db="UniProtKB">
        <authorList>
            <consortium name="EnsemblMetazoa"/>
        </authorList>
    </citation>
    <scope>IDENTIFICATION</scope>
</reference>
<dbReference type="RefSeq" id="XP_009009996.1">
    <property type="nucleotide sequence ID" value="XM_009011748.1"/>
</dbReference>
<evidence type="ECO:0000313" key="4">
    <source>
        <dbReference type="EnsemblMetazoa" id="HelroP108802"/>
    </source>
</evidence>
<dbReference type="GO" id="GO:0005737">
    <property type="term" value="C:cytoplasm"/>
    <property type="evidence" value="ECO:0000318"/>
    <property type="project" value="GO_Central"/>
</dbReference>
<dbReference type="FunFam" id="1.10.287.370:FF:000004">
    <property type="entry name" value="Probable prefoldin subunit 5"/>
    <property type="match status" value="1"/>
</dbReference>
<dbReference type="SUPFAM" id="SSF46579">
    <property type="entry name" value="Prefoldin"/>
    <property type="match status" value="1"/>
</dbReference>
<dbReference type="GO" id="GO:1990114">
    <property type="term" value="P:RNA polymerase II core complex assembly"/>
    <property type="evidence" value="ECO:0000318"/>
    <property type="project" value="GO_Central"/>
</dbReference>
<evidence type="ECO:0000313" key="5">
    <source>
        <dbReference type="Proteomes" id="UP000015101"/>
    </source>
</evidence>
<dbReference type="Gene3D" id="1.10.287.370">
    <property type="match status" value="1"/>
</dbReference>
<keyword evidence="2" id="KW-0143">Chaperone</keyword>
<dbReference type="Proteomes" id="UP000015101">
    <property type="component" value="Unassembled WGS sequence"/>
</dbReference>
<dbReference type="EnsemblMetazoa" id="HelroT108802">
    <property type="protein sequence ID" value="HelroP108802"/>
    <property type="gene ID" value="HelroG108802"/>
</dbReference>
<dbReference type="GO" id="GO:0006457">
    <property type="term" value="P:protein folding"/>
    <property type="evidence" value="ECO:0007669"/>
    <property type="project" value="InterPro"/>
</dbReference>
<dbReference type="AlphaFoldDB" id="T1EEM6"/>
<dbReference type="InterPro" id="IPR004127">
    <property type="entry name" value="Prefoldin_subunit_alpha"/>
</dbReference>
<dbReference type="GO" id="GO:1990115">
    <property type="term" value="P:RNA polymerase III assembly"/>
    <property type="evidence" value="ECO:0000318"/>
    <property type="project" value="GO_Central"/>
</dbReference>
<dbReference type="PANTHER" id="PTHR12674:SF2">
    <property type="entry name" value="PREFOLDIN SUBUNIT 5"/>
    <property type="match status" value="1"/>
</dbReference>
<dbReference type="CTD" id="20195028"/>
<dbReference type="HOGENOM" id="CLU_091867_0_1_1"/>
<dbReference type="EMBL" id="AMQM01002438">
    <property type="status" value="NOT_ANNOTATED_CDS"/>
    <property type="molecule type" value="Genomic_DNA"/>
</dbReference>
<reference evidence="5" key="1">
    <citation type="submission" date="2012-12" db="EMBL/GenBank/DDBJ databases">
        <authorList>
            <person name="Hellsten U."/>
            <person name="Grimwood J."/>
            <person name="Chapman J.A."/>
            <person name="Shapiro H."/>
            <person name="Aerts A."/>
            <person name="Otillar R.P."/>
            <person name="Terry A.Y."/>
            <person name="Boore J.L."/>
            <person name="Simakov O."/>
            <person name="Marletaz F."/>
            <person name="Cho S.-J."/>
            <person name="Edsinger-Gonzales E."/>
            <person name="Havlak P."/>
            <person name="Kuo D.-H."/>
            <person name="Larsson T."/>
            <person name="Lv J."/>
            <person name="Arendt D."/>
            <person name="Savage R."/>
            <person name="Osoegawa K."/>
            <person name="de Jong P."/>
            <person name="Lindberg D.R."/>
            <person name="Seaver E.C."/>
            <person name="Weisblat D.A."/>
            <person name="Putnam N.H."/>
            <person name="Grigoriev I.V."/>
            <person name="Rokhsar D.S."/>
        </authorList>
    </citation>
    <scope>NUCLEOTIDE SEQUENCE</scope>
</reference>
<proteinExistence type="inferred from homology"/>